<evidence type="ECO:0000259" key="11">
    <source>
        <dbReference type="PROSITE" id="PS50893"/>
    </source>
</evidence>
<feature type="transmembrane region" description="Helical" evidence="10">
    <location>
        <begin position="64"/>
        <end position="82"/>
    </location>
</feature>
<dbReference type="GO" id="GO:0016887">
    <property type="term" value="F:ATP hydrolysis activity"/>
    <property type="evidence" value="ECO:0007669"/>
    <property type="project" value="InterPro"/>
</dbReference>
<evidence type="ECO:0000313" key="14">
    <source>
        <dbReference type="Proteomes" id="UP000004095"/>
    </source>
</evidence>
<dbReference type="InterPro" id="IPR017871">
    <property type="entry name" value="ABC_transporter-like_CS"/>
</dbReference>
<dbReference type="Gene3D" id="3.40.50.300">
    <property type="entry name" value="P-loop containing nucleotide triphosphate hydrolases"/>
    <property type="match status" value="1"/>
</dbReference>
<proteinExistence type="predicted"/>
<dbReference type="InterPro" id="IPR003593">
    <property type="entry name" value="AAA+_ATPase"/>
</dbReference>
<dbReference type="SUPFAM" id="SSF52540">
    <property type="entry name" value="P-loop containing nucleoside triphosphate hydrolases"/>
    <property type="match status" value="1"/>
</dbReference>
<keyword evidence="14" id="KW-1185">Reference proteome</keyword>
<evidence type="ECO:0000256" key="4">
    <source>
        <dbReference type="ARBA" id="ARBA00022692"/>
    </source>
</evidence>
<evidence type="ECO:0000313" key="13">
    <source>
        <dbReference type="EMBL" id="EAY31357.1"/>
    </source>
</evidence>
<evidence type="ECO:0000256" key="8">
    <source>
        <dbReference type="ARBA" id="ARBA00023136"/>
    </source>
</evidence>
<dbReference type="PANTHER" id="PTHR43394:SF1">
    <property type="entry name" value="ATP-BINDING CASSETTE SUB-FAMILY B MEMBER 10, MITOCHONDRIAL"/>
    <property type="match status" value="1"/>
</dbReference>
<dbReference type="InterPro" id="IPR027417">
    <property type="entry name" value="P-loop_NTPase"/>
</dbReference>
<feature type="transmembrane region" description="Helical" evidence="10">
    <location>
        <begin position="166"/>
        <end position="189"/>
    </location>
</feature>
<dbReference type="Pfam" id="PF00005">
    <property type="entry name" value="ABC_tran"/>
    <property type="match status" value="1"/>
</dbReference>
<evidence type="ECO:0000256" key="6">
    <source>
        <dbReference type="ARBA" id="ARBA00022840"/>
    </source>
</evidence>
<keyword evidence="4 10" id="KW-0812">Transmembrane</keyword>
<dbReference type="PROSITE" id="PS50929">
    <property type="entry name" value="ABC_TM1F"/>
    <property type="match status" value="1"/>
</dbReference>
<evidence type="ECO:0000256" key="10">
    <source>
        <dbReference type="SAM" id="Phobius"/>
    </source>
</evidence>
<dbReference type="GO" id="GO:0015421">
    <property type="term" value="F:ABC-type oligopeptide transporter activity"/>
    <property type="evidence" value="ECO:0007669"/>
    <property type="project" value="TreeGrafter"/>
</dbReference>
<dbReference type="RefSeq" id="WP_002693932.1">
    <property type="nucleotide sequence ID" value="NZ_AAWS01000003.1"/>
</dbReference>
<dbReference type="InterPro" id="IPR003439">
    <property type="entry name" value="ABC_transporter-like_ATP-bd"/>
</dbReference>
<evidence type="ECO:0000256" key="5">
    <source>
        <dbReference type="ARBA" id="ARBA00022741"/>
    </source>
</evidence>
<dbReference type="InterPro" id="IPR036640">
    <property type="entry name" value="ABC1_TM_sf"/>
</dbReference>
<dbReference type="InterPro" id="IPR039421">
    <property type="entry name" value="Type_1_exporter"/>
</dbReference>
<sequence>MSLAEFAPKMSRRRRSNPPKTSFKENLKAFKNLPKFFRLIWETNKTLTFTNIVLRLLASGLPLAMLYVGKMIMDIIVVLYKAGNIQHWHQTPELWQWILVELGLAVLADLLKRGITLLDALLGDLFNNETSIKLMEQAARLDLPQFEDSEFYDKLERARRQTTTRVVLLSLILSQAQGIITMLFLGAGLMFFNPWLILLLVISVIPAFLSETYFNRSKYSLSLNWTPERRELDYLRYVGASDETAKEVKIFGLSDFLTSRFKLLAYEYYYANRKLATRRAMWGGLFNALGSVGYYVAYALIVFQTVQGTLSIGTLTFLAGSFNRLRELTQKILSDFSSIAQQALYLQDLFDFFEIKPLIFSPDQSRPIPKKILEGFVFENVSFKYPNTNKWAVKNISFTLKAGEKLALVGENGAGKTTLIKLLTRLYDPTEGHILLDGYDLKEYDLTALRQLIGVIFQDYVKFQMNVSENIAIGKIDERDEPPKIVHAAEQSLADKVIEKLPDGYGQMLGRRFANGVELSGGEWQKIALSRAYMRDAQLIVLDEPTSALDARAEYEVFQRFAALTQGKSAVLISHRFSTVRMADRIMVLKQGQQVELGSHEELLAQDGYYAELFNLQAKGYR</sequence>
<gene>
    <name evidence="13" type="ORF">M23134_04190</name>
</gene>
<dbReference type="EMBL" id="AAWS01000003">
    <property type="protein sequence ID" value="EAY31357.1"/>
    <property type="molecule type" value="Genomic_DNA"/>
</dbReference>
<dbReference type="SUPFAM" id="SSF90123">
    <property type="entry name" value="ABC transporter transmembrane region"/>
    <property type="match status" value="1"/>
</dbReference>
<dbReference type="Proteomes" id="UP000004095">
    <property type="component" value="Unassembled WGS sequence"/>
</dbReference>
<protein>
    <submittedName>
        <fullName evidence="13">ABC transporter permease and ATP-binding protein</fullName>
    </submittedName>
</protein>
<dbReference type="PANTHER" id="PTHR43394">
    <property type="entry name" value="ATP-DEPENDENT PERMEASE MDL1, MITOCHONDRIAL"/>
    <property type="match status" value="1"/>
</dbReference>
<comment type="caution">
    <text evidence="13">The sequence shown here is derived from an EMBL/GenBank/DDBJ whole genome shotgun (WGS) entry which is preliminary data.</text>
</comment>
<dbReference type="InterPro" id="IPR011527">
    <property type="entry name" value="ABC1_TM_dom"/>
</dbReference>
<feature type="transmembrane region" description="Helical" evidence="10">
    <location>
        <begin position="280"/>
        <end position="301"/>
    </location>
</feature>
<comment type="subcellular location">
    <subcellularLocation>
        <location evidence="1">Cell membrane</location>
        <topology evidence="1">Multi-pass membrane protein</topology>
    </subcellularLocation>
</comment>
<dbReference type="GO" id="GO:0005886">
    <property type="term" value="C:plasma membrane"/>
    <property type="evidence" value="ECO:0007669"/>
    <property type="project" value="UniProtKB-SubCell"/>
</dbReference>
<organism evidence="13 14">
    <name type="scientific">Microscilla marina ATCC 23134</name>
    <dbReference type="NCBI Taxonomy" id="313606"/>
    <lineage>
        <taxon>Bacteria</taxon>
        <taxon>Pseudomonadati</taxon>
        <taxon>Bacteroidota</taxon>
        <taxon>Cytophagia</taxon>
        <taxon>Cytophagales</taxon>
        <taxon>Microscillaceae</taxon>
        <taxon>Microscilla</taxon>
    </lineage>
</organism>
<keyword evidence="3" id="KW-1003">Cell membrane</keyword>
<accession>A1ZE49</accession>
<dbReference type="SMART" id="SM00382">
    <property type="entry name" value="AAA"/>
    <property type="match status" value="1"/>
</dbReference>
<evidence type="ECO:0000256" key="1">
    <source>
        <dbReference type="ARBA" id="ARBA00004651"/>
    </source>
</evidence>
<dbReference type="Gene3D" id="1.20.1560.10">
    <property type="entry name" value="ABC transporter type 1, transmembrane domain"/>
    <property type="match status" value="1"/>
</dbReference>
<dbReference type="eggNOG" id="COG1132">
    <property type="taxonomic scope" value="Bacteria"/>
</dbReference>
<evidence type="ECO:0000256" key="3">
    <source>
        <dbReference type="ARBA" id="ARBA00022475"/>
    </source>
</evidence>
<keyword evidence="7 10" id="KW-1133">Transmembrane helix</keyword>
<feature type="transmembrane region" description="Helical" evidence="10">
    <location>
        <begin position="195"/>
        <end position="214"/>
    </location>
</feature>
<keyword evidence="5" id="KW-0547">Nucleotide-binding</keyword>
<dbReference type="PROSITE" id="PS50893">
    <property type="entry name" value="ABC_TRANSPORTER_2"/>
    <property type="match status" value="1"/>
</dbReference>
<keyword evidence="8 10" id="KW-0472">Membrane</keyword>
<evidence type="ECO:0000256" key="2">
    <source>
        <dbReference type="ARBA" id="ARBA00022448"/>
    </source>
</evidence>
<feature type="domain" description="ABC transporter" evidence="11">
    <location>
        <begin position="376"/>
        <end position="616"/>
    </location>
</feature>
<name>A1ZE49_MICM2</name>
<evidence type="ECO:0000259" key="12">
    <source>
        <dbReference type="PROSITE" id="PS50929"/>
    </source>
</evidence>
<dbReference type="PROSITE" id="PS00211">
    <property type="entry name" value="ABC_TRANSPORTER_1"/>
    <property type="match status" value="1"/>
</dbReference>
<feature type="domain" description="ABC transmembrane type-1" evidence="12">
    <location>
        <begin position="52"/>
        <end position="341"/>
    </location>
</feature>
<keyword evidence="2" id="KW-0813">Transport</keyword>
<evidence type="ECO:0000256" key="7">
    <source>
        <dbReference type="ARBA" id="ARBA00022989"/>
    </source>
</evidence>
<reference evidence="13 14" key="1">
    <citation type="submission" date="2007-01" db="EMBL/GenBank/DDBJ databases">
        <authorList>
            <person name="Haygood M."/>
            <person name="Podell S."/>
            <person name="Anderson C."/>
            <person name="Hopkinson B."/>
            <person name="Roe K."/>
            <person name="Barbeau K."/>
            <person name="Gaasterland T."/>
            <person name="Ferriera S."/>
            <person name="Johnson J."/>
            <person name="Kravitz S."/>
            <person name="Beeson K."/>
            <person name="Sutton G."/>
            <person name="Rogers Y.-H."/>
            <person name="Friedman R."/>
            <person name="Frazier M."/>
            <person name="Venter J.C."/>
        </authorList>
    </citation>
    <scope>NUCLEOTIDE SEQUENCE [LARGE SCALE GENOMIC DNA]</scope>
    <source>
        <strain evidence="13 14">ATCC 23134</strain>
    </source>
</reference>
<dbReference type="AlphaFoldDB" id="A1ZE49"/>
<feature type="region of interest" description="Disordered" evidence="9">
    <location>
        <begin position="1"/>
        <end position="20"/>
    </location>
</feature>
<dbReference type="GO" id="GO:0005524">
    <property type="term" value="F:ATP binding"/>
    <property type="evidence" value="ECO:0007669"/>
    <property type="project" value="UniProtKB-KW"/>
</dbReference>
<evidence type="ECO:0000256" key="9">
    <source>
        <dbReference type="SAM" id="MobiDB-lite"/>
    </source>
</evidence>
<keyword evidence="6 13" id="KW-0067">ATP-binding</keyword>
<dbReference type="FunFam" id="3.40.50.300:FF:000221">
    <property type="entry name" value="Multidrug ABC transporter ATP-binding protein"/>
    <property type="match status" value="1"/>
</dbReference>